<evidence type="ECO:0000256" key="7">
    <source>
        <dbReference type="ARBA" id="ARBA00023125"/>
    </source>
</evidence>
<comment type="subcellular location">
    <subcellularLocation>
        <location evidence="2">Endoplasmic reticulum membrane</location>
        <topology evidence="2">Multi-pass membrane protein</topology>
    </subcellularLocation>
    <subcellularLocation>
        <location evidence="1">Nucleus</location>
    </subcellularLocation>
</comment>
<dbReference type="EMBL" id="WIXP02000001">
    <property type="protein sequence ID" value="KAF6216891.1"/>
    <property type="molecule type" value="Genomic_DNA"/>
</dbReference>
<feature type="transmembrane region" description="Helical" evidence="12">
    <location>
        <begin position="486"/>
        <end position="506"/>
    </location>
</feature>
<dbReference type="CDD" id="cd11394">
    <property type="entry name" value="bHLHzip_SREBP"/>
    <property type="match status" value="1"/>
</dbReference>
<organism evidence="14 15">
    <name type="scientific">Apolygus lucorum</name>
    <name type="common">Small green plant bug</name>
    <name type="synonym">Lygocoris lucorum</name>
    <dbReference type="NCBI Taxonomy" id="248454"/>
    <lineage>
        <taxon>Eukaryota</taxon>
        <taxon>Metazoa</taxon>
        <taxon>Ecdysozoa</taxon>
        <taxon>Arthropoda</taxon>
        <taxon>Hexapoda</taxon>
        <taxon>Insecta</taxon>
        <taxon>Pterygota</taxon>
        <taxon>Neoptera</taxon>
        <taxon>Paraneoptera</taxon>
        <taxon>Hemiptera</taxon>
        <taxon>Heteroptera</taxon>
        <taxon>Panheteroptera</taxon>
        <taxon>Cimicomorpha</taxon>
        <taxon>Miridae</taxon>
        <taxon>Mirini</taxon>
        <taxon>Apolygus</taxon>
    </lineage>
</organism>
<dbReference type="InterPro" id="IPR036638">
    <property type="entry name" value="HLH_DNA-bd_sf"/>
</dbReference>
<keyword evidence="6" id="KW-0805">Transcription regulation</keyword>
<evidence type="ECO:0000313" key="14">
    <source>
        <dbReference type="EMBL" id="KAF6216891.1"/>
    </source>
</evidence>
<proteinExistence type="predicted"/>
<evidence type="ECO:0000313" key="15">
    <source>
        <dbReference type="Proteomes" id="UP000466442"/>
    </source>
</evidence>
<feature type="region of interest" description="Disordered" evidence="11">
    <location>
        <begin position="376"/>
        <end position="415"/>
    </location>
</feature>
<dbReference type="Gene3D" id="4.10.280.10">
    <property type="entry name" value="Helix-loop-helix DNA-binding domain"/>
    <property type="match status" value="1"/>
</dbReference>
<evidence type="ECO:0000256" key="2">
    <source>
        <dbReference type="ARBA" id="ARBA00004477"/>
    </source>
</evidence>
<keyword evidence="10" id="KW-0539">Nucleus</keyword>
<evidence type="ECO:0000256" key="8">
    <source>
        <dbReference type="ARBA" id="ARBA00023136"/>
    </source>
</evidence>
<dbReference type="OrthoDB" id="2133190at2759"/>
<feature type="domain" description="BHLH" evidence="13">
    <location>
        <begin position="301"/>
        <end position="351"/>
    </location>
</feature>
<dbReference type="SMART" id="SM00353">
    <property type="entry name" value="HLH"/>
    <property type="match status" value="1"/>
</dbReference>
<evidence type="ECO:0000256" key="3">
    <source>
        <dbReference type="ARBA" id="ARBA00022692"/>
    </source>
</evidence>
<gene>
    <name evidence="14" type="ORF">GE061_001241</name>
</gene>
<evidence type="ECO:0000256" key="9">
    <source>
        <dbReference type="ARBA" id="ARBA00023163"/>
    </source>
</evidence>
<name>A0A8S9Y8Q6_APOLU</name>
<dbReference type="AlphaFoldDB" id="A0A8S9Y8Q6"/>
<dbReference type="PANTHER" id="PTHR46062">
    <property type="entry name" value="STEROL REGULATORY ELEMENT-BINDING PROTEIN"/>
    <property type="match status" value="1"/>
</dbReference>
<evidence type="ECO:0000259" key="13">
    <source>
        <dbReference type="PROSITE" id="PS50888"/>
    </source>
</evidence>
<evidence type="ECO:0000256" key="6">
    <source>
        <dbReference type="ARBA" id="ARBA00023015"/>
    </source>
</evidence>
<dbReference type="GO" id="GO:0000981">
    <property type="term" value="F:DNA-binding transcription factor activity, RNA polymerase II-specific"/>
    <property type="evidence" value="ECO:0007669"/>
    <property type="project" value="TreeGrafter"/>
</dbReference>
<keyword evidence="9" id="KW-0804">Transcription</keyword>
<dbReference type="GO" id="GO:0005789">
    <property type="term" value="C:endoplasmic reticulum membrane"/>
    <property type="evidence" value="ECO:0007669"/>
    <property type="project" value="UniProtKB-SubCell"/>
</dbReference>
<keyword evidence="5 12" id="KW-1133">Transmembrane helix</keyword>
<dbReference type="SUPFAM" id="SSF47459">
    <property type="entry name" value="HLH, helix-loop-helix DNA-binding domain"/>
    <property type="match status" value="1"/>
</dbReference>
<keyword evidence="3 12" id="KW-0812">Transmembrane</keyword>
<keyword evidence="8 12" id="KW-0472">Membrane</keyword>
<accession>A0A8S9Y8Q6</accession>
<evidence type="ECO:0000256" key="5">
    <source>
        <dbReference type="ARBA" id="ARBA00022989"/>
    </source>
</evidence>
<dbReference type="Pfam" id="PF00010">
    <property type="entry name" value="HLH"/>
    <property type="match status" value="1"/>
</dbReference>
<dbReference type="PROSITE" id="PS50888">
    <property type="entry name" value="BHLH"/>
    <property type="match status" value="1"/>
</dbReference>
<dbReference type="GO" id="GO:0005634">
    <property type="term" value="C:nucleus"/>
    <property type="evidence" value="ECO:0007669"/>
    <property type="project" value="UniProtKB-SubCell"/>
</dbReference>
<dbReference type="GO" id="GO:0046983">
    <property type="term" value="F:protein dimerization activity"/>
    <property type="evidence" value="ECO:0007669"/>
    <property type="project" value="InterPro"/>
</dbReference>
<keyword evidence="15" id="KW-1185">Reference proteome</keyword>
<dbReference type="GO" id="GO:0000978">
    <property type="term" value="F:RNA polymerase II cis-regulatory region sequence-specific DNA binding"/>
    <property type="evidence" value="ECO:0007669"/>
    <property type="project" value="TreeGrafter"/>
</dbReference>
<evidence type="ECO:0000256" key="10">
    <source>
        <dbReference type="ARBA" id="ARBA00023242"/>
    </source>
</evidence>
<dbReference type="InterPro" id="IPR011598">
    <property type="entry name" value="bHLH_dom"/>
</dbReference>
<comment type="caution">
    <text evidence="14">The sequence shown here is derived from an EMBL/GenBank/DDBJ whole genome shotgun (WGS) entry which is preliminary data.</text>
</comment>
<dbReference type="PANTHER" id="PTHR46062:SF1">
    <property type="entry name" value="LP12374P"/>
    <property type="match status" value="1"/>
</dbReference>
<evidence type="ECO:0000256" key="12">
    <source>
        <dbReference type="SAM" id="Phobius"/>
    </source>
</evidence>
<evidence type="ECO:0000256" key="1">
    <source>
        <dbReference type="ARBA" id="ARBA00004123"/>
    </source>
</evidence>
<evidence type="ECO:0000256" key="11">
    <source>
        <dbReference type="SAM" id="MobiDB-lite"/>
    </source>
</evidence>
<dbReference type="Proteomes" id="UP000466442">
    <property type="component" value="Linkage Group LG1"/>
</dbReference>
<feature type="transmembrane region" description="Helical" evidence="12">
    <location>
        <begin position="436"/>
        <end position="455"/>
    </location>
</feature>
<evidence type="ECO:0000256" key="4">
    <source>
        <dbReference type="ARBA" id="ARBA00022824"/>
    </source>
</evidence>
<keyword evidence="7" id="KW-0238">DNA-binding</keyword>
<reference evidence="14" key="1">
    <citation type="journal article" date="2021" name="Mol. Ecol. Resour.">
        <title>Apolygus lucorum genome provides insights into omnivorousness and mesophyll feeding.</title>
        <authorList>
            <person name="Liu Y."/>
            <person name="Liu H."/>
            <person name="Wang H."/>
            <person name="Huang T."/>
            <person name="Liu B."/>
            <person name="Yang B."/>
            <person name="Yin L."/>
            <person name="Li B."/>
            <person name="Zhang Y."/>
            <person name="Zhang S."/>
            <person name="Jiang F."/>
            <person name="Zhang X."/>
            <person name="Ren Y."/>
            <person name="Wang B."/>
            <person name="Wang S."/>
            <person name="Lu Y."/>
            <person name="Wu K."/>
            <person name="Fan W."/>
            <person name="Wang G."/>
        </authorList>
    </citation>
    <scope>NUCLEOTIDE SEQUENCE</scope>
    <source>
        <strain evidence="14">12Hb</strain>
    </source>
</reference>
<protein>
    <recommendedName>
        <fullName evidence="13">BHLH domain-containing protein</fullName>
    </recommendedName>
</protein>
<sequence length="1046" mass="117543">MTEMDCENNFDVDEFNFNELVEIDDIINCEKELFSKGSGLFSEEELLSQLDPLAPEKDSLHNESLGKSDPDCSTLFGDNLYYRKETCDSGTQHGYGLPLSPGQNLNHPKQFRQTVSPQFSVPISVPVSVSEPNVTPQTASLLLNQNALLIQQPSTNVVFQNVKSEPLQPTLGSLPVANADNPTFKKKLKPALDKNQGGRYVAVQSVGPIHIPADPPKQMVFRAQLMTNGSQPTLVYTSNGIVDKNVVAKPIVLSGNVGNTPHNGNTLFASGIPVVLEADKVSLSRLKPPVRPEKVPKFKDVKRNMHNAIERRYRTSINDRIIELKEIIAGPSAKMNKSLILRKTIEYIKYLQNSNAKLKQDNLRLRLSSTQMDGLLIPPCKEEAGDITPPRSDSSQSPRSDSSGPPTPQDQSFNEMNVTNDFVPVRMQGMLDQTRMALCAFMLSIVVFNPFKIFFSKISSDFTYHSTRKILGNSGSEQIAEFGTSAFLWLFNLFVLMGCLIKLLMFGDVVIPIKSKASLNFWRHRKQADFYISKGNEIGARQELSTCLSVLNLPLPVSRIELFSACIWQVIRQVLHLLWLGRWLSRHEGGFFVDKDVRVEAATSAREQSLIYHHLHRIRVIKGENSMCDFMLAIAAINQAEAAGEHMSHEDLAEIYCAFALYLNRVSPILSFLSRFYYRKARRHATLSSNKSLVWMTTTVGRNFIMNTSWSYNQNDSIFTTLIDKTNPLAFASKAFREHLIESLLQILIAPDKVANSSKDLSKNSSKTTSDALVYLKYLEDNLEFKGKVDELAKWWYNVLSVATYWVLGEDQSAENSYLSVESIPSQLLNYPLTKAVLTSFQMRKSCLTSNSHKMTLHYASYASHHLIDSITTSHISDKKMLLTQLMVCDWLLETRMTIWESNVTVTSTFLQDFQRDVECLKQMVQFIPDAMKRVFIYEAVLHLITRASPSRTQHLLDRSLRHRTAKPSMICGKDKSQNDCTGGREHAAALYLACKHLPASLLSSPGERAGMLVEAARSLESIGDKKRLNRCYSLMKSLGTSAITN</sequence>
<keyword evidence="4" id="KW-0256">Endoplasmic reticulum</keyword>
<feature type="compositionally biased region" description="Low complexity" evidence="11">
    <location>
        <begin position="389"/>
        <end position="404"/>
    </location>
</feature>